<evidence type="ECO:0000259" key="5">
    <source>
        <dbReference type="SMART" id="SM00338"/>
    </source>
</evidence>
<sequence length="181" mass="20993">MDLDELFSEMSPMDEILERDYSSDVCASNWYQNHRLGDLVGDENNMDNLLLQTRLDLDGFDCASSIGSEPQSPQNVPDSSEIINDDDLMKLSIRDLNQRLKKLPKAEAHKIRKRRRSLKNRGYATSCRQRRTALKESLEEQNQRLKAELREAKGNLCTAVKERDMFKKKFEQLHKVFSTPT</sequence>
<evidence type="ECO:0000313" key="6">
    <source>
        <dbReference type="EMBL" id="KAJ7374832.1"/>
    </source>
</evidence>
<dbReference type="InterPro" id="IPR004826">
    <property type="entry name" value="bZIP_Maf"/>
</dbReference>
<dbReference type="PANTHER" id="PTHR10129">
    <property type="entry name" value="TRANSCRIPTION FACTOR MAF"/>
    <property type="match status" value="1"/>
</dbReference>
<dbReference type="InterPro" id="IPR046347">
    <property type="entry name" value="bZIP_sf"/>
</dbReference>
<reference evidence="6" key="1">
    <citation type="submission" date="2023-01" db="EMBL/GenBank/DDBJ databases">
        <title>Genome assembly of the deep-sea coral Lophelia pertusa.</title>
        <authorList>
            <person name="Herrera S."/>
            <person name="Cordes E."/>
        </authorList>
    </citation>
    <scope>NUCLEOTIDE SEQUENCE</scope>
    <source>
        <strain evidence="6">USNM1676648</strain>
        <tissue evidence="6">Polyp</tissue>
    </source>
</reference>
<name>A0A9X0CSV7_9CNID</name>
<dbReference type="EMBL" id="MU826827">
    <property type="protein sequence ID" value="KAJ7374832.1"/>
    <property type="molecule type" value="Genomic_DNA"/>
</dbReference>
<organism evidence="6 7">
    <name type="scientific">Desmophyllum pertusum</name>
    <dbReference type="NCBI Taxonomy" id="174260"/>
    <lineage>
        <taxon>Eukaryota</taxon>
        <taxon>Metazoa</taxon>
        <taxon>Cnidaria</taxon>
        <taxon>Anthozoa</taxon>
        <taxon>Hexacorallia</taxon>
        <taxon>Scleractinia</taxon>
        <taxon>Caryophylliina</taxon>
        <taxon>Caryophylliidae</taxon>
        <taxon>Desmophyllum</taxon>
    </lineage>
</organism>
<keyword evidence="7" id="KW-1185">Reference proteome</keyword>
<protein>
    <recommendedName>
        <fullName evidence="5">BZIP domain-containing protein</fullName>
    </recommendedName>
</protein>
<dbReference type="Pfam" id="PF03131">
    <property type="entry name" value="bZIP_Maf"/>
    <property type="match status" value="1"/>
</dbReference>
<accession>A0A9X0CSV7</accession>
<dbReference type="AlphaFoldDB" id="A0A9X0CSV7"/>
<gene>
    <name evidence="6" type="ORF">OS493_005184</name>
</gene>
<dbReference type="InterPro" id="IPR004827">
    <property type="entry name" value="bZIP"/>
</dbReference>
<evidence type="ECO:0000256" key="2">
    <source>
        <dbReference type="ARBA" id="ARBA00023125"/>
    </source>
</evidence>
<dbReference type="Proteomes" id="UP001163046">
    <property type="component" value="Unassembled WGS sequence"/>
</dbReference>
<keyword evidence="2" id="KW-0238">DNA-binding</keyword>
<keyword evidence="1" id="KW-0805">Transcription regulation</keyword>
<feature type="domain" description="BZIP" evidence="5">
    <location>
        <begin position="108"/>
        <end position="172"/>
    </location>
</feature>
<evidence type="ECO:0000313" key="7">
    <source>
        <dbReference type="Proteomes" id="UP001163046"/>
    </source>
</evidence>
<dbReference type="OrthoDB" id="5990467at2759"/>
<dbReference type="InterPro" id="IPR024874">
    <property type="entry name" value="Transcription_factor_Maf_fam"/>
</dbReference>
<dbReference type="SMART" id="SM00338">
    <property type="entry name" value="BRLZ"/>
    <property type="match status" value="1"/>
</dbReference>
<evidence type="ECO:0000256" key="4">
    <source>
        <dbReference type="SAM" id="Coils"/>
    </source>
</evidence>
<dbReference type="GO" id="GO:0000978">
    <property type="term" value="F:RNA polymerase II cis-regulatory region sequence-specific DNA binding"/>
    <property type="evidence" value="ECO:0007669"/>
    <property type="project" value="TreeGrafter"/>
</dbReference>
<dbReference type="GO" id="GO:0005634">
    <property type="term" value="C:nucleus"/>
    <property type="evidence" value="ECO:0007669"/>
    <property type="project" value="TreeGrafter"/>
</dbReference>
<dbReference type="SUPFAM" id="SSF47454">
    <property type="entry name" value="A DNA-binding domain in eukaryotic transcription factors"/>
    <property type="match status" value="1"/>
</dbReference>
<dbReference type="Gene3D" id="1.20.5.170">
    <property type="match status" value="1"/>
</dbReference>
<evidence type="ECO:0000256" key="1">
    <source>
        <dbReference type="ARBA" id="ARBA00023015"/>
    </source>
</evidence>
<keyword evidence="4" id="KW-0175">Coiled coil</keyword>
<evidence type="ECO:0000256" key="3">
    <source>
        <dbReference type="ARBA" id="ARBA00023163"/>
    </source>
</evidence>
<keyword evidence="3" id="KW-0804">Transcription</keyword>
<dbReference type="PANTHER" id="PTHR10129:SF48">
    <property type="entry name" value="MAF-S, ISOFORM B"/>
    <property type="match status" value="1"/>
</dbReference>
<feature type="coiled-coil region" evidence="4">
    <location>
        <begin position="128"/>
        <end position="155"/>
    </location>
</feature>
<dbReference type="SUPFAM" id="SSF57959">
    <property type="entry name" value="Leucine zipper domain"/>
    <property type="match status" value="1"/>
</dbReference>
<comment type="caution">
    <text evidence="6">The sequence shown here is derived from an EMBL/GenBank/DDBJ whole genome shotgun (WGS) entry which is preliminary data.</text>
</comment>
<proteinExistence type="predicted"/>
<dbReference type="GO" id="GO:0000981">
    <property type="term" value="F:DNA-binding transcription factor activity, RNA polymerase II-specific"/>
    <property type="evidence" value="ECO:0007669"/>
    <property type="project" value="TreeGrafter"/>
</dbReference>
<dbReference type="InterPro" id="IPR008917">
    <property type="entry name" value="TF_DNA-bd_sf"/>
</dbReference>